<feature type="domain" description="F-box" evidence="2">
    <location>
        <begin position="3"/>
        <end position="52"/>
    </location>
</feature>
<dbReference type="EMBL" id="LN890542">
    <property type="protein sequence ID" value="CUS21082.1"/>
    <property type="molecule type" value="Genomic_DNA"/>
</dbReference>
<dbReference type="InterPro" id="IPR051553">
    <property type="entry name" value="Ran_GTPase-activating"/>
</dbReference>
<keyword evidence="4" id="KW-1185">Reference proteome</keyword>
<dbReference type="PROSITE" id="PS00626">
    <property type="entry name" value="RCC1_2"/>
    <property type="match status" value="1"/>
</dbReference>
<dbReference type="GO" id="GO:0005085">
    <property type="term" value="F:guanyl-nucleotide exchange factor activity"/>
    <property type="evidence" value="ECO:0007669"/>
    <property type="project" value="TreeGrafter"/>
</dbReference>
<reference evidence="4" key="1">
    <citation type="submission" date="2015-10" db="EMBL/GenBank/DDBJ databases">
        <authorList>
            <person name="Devillers H."/>
        </authorList>
    </citation>
    <scope>NUCLEOTIDE SEQUENCE [LARGE SCALE GENOMIC DNA]</scope>
</reference>
<dbReference type="InterPro" id="IPR036047">
    <property type="entry name" value="F-box-like_dom_sf"/>
</dbReference>
<sequence>MSHSIEQELPPDIIEAALPYLSTEDIKNLSLTNRYFHKLLDFGKSNTLWHELFHKSFGSTHSDAEPLISQQNHEYMSCSEAILRDRYPDKSWCDLYKLRSHDARLYTWGCLKHARLGFTSISHGSIPANWINNAGMRLQFGINTPVAVPWFDDEGNEKSPEADQSITCISGGGFSFQVLTKSGKLYTTGSTYSGGHKGPGPREGEQDFNSFQQIIMDTERSLTFFNGRVPRSRGILPLQVNNPAVLGGPHQNIYANFEDVERILDQKIPGNKHMRRLFTRDVIKFERGSAPVLSVDATKLDEIKFTSVSSGRSHILALSTEGYVYSWDGPDVEQGVKIVFEGLPTKETNPIIKIGCGWNFNCVSVYNLGLVVWESREPMRENEESAGAHYKVIPDTDEVSGEGKIVDFACCANMSVFFISAAGEKLWHYANETVNEIKLPFNGKLVKLVGSYTTLAIFTENHCYAVKVTEGQIRRETFMELELDDENEKFISLSTGDYHNVALTSSGKVYTWGLESELCGCLGLGSRDEIVNERRVGRIENLRSTLVVKPSQVKIGDLDYTCVAITAGGWQTGALIVK</sequence>
<dbReference type="PANTHER" id="PTHR45982:SF6">
    <property type="entry name" value="SCF-ASSOCIATED FACTOR 1"/>
    <property type="match status" value="1"/>
</dbReference>
<dbReference type="AlphaFoldDB" id="A0A0P1KQJ5"/>
<name>A0A0P1KQJ5_9SACH</name>
<evidence type="ECO:0000259" key="2">
    <source>
        <dbReference type="PROSITE" id="PS50181"/>
    </source>
</evidence>
<dbReference type="SUPFAM" id="SSF50985">
    <property type="entry name" value="RCC1/BLIP-II"/>
    <property type="match status" value="1"/>
</dbReference>
<evidence type="ECO:0000313" key="3">
    <source>
        <dbReference type="EMBL" id="CUS21082.1"/>
    </source>
</evidence>
<dbReference type="PANTHER" id="PTHR45982">
    <property type="entry name" value="REGULATOR OF CHROMOSOME CONDENSATION"/>
    <property type="match status" value="1"/>
</dbReference>
<feature type="repeat" description="RCC1" evidence="1">
    <location>
        <begin position="507"/>
        <end position="578"/>
    </location>
</feature>
<accession>A0A0P1KQJ5</accession>
<organism evidence="3 4">
    <name type="scientific">Lachancea quebecensis</name>
    <dbReference type="NCBI Taxonomy" id="1654605"/>
    <lineage>
        <taxon>Eukaryota</taxon>
        <taxon>Fungi</taxon>
        <taxon>Dikarya</taxon>
        <taxon>Ascomycota</taxon>
        <taxon>Saccharomycotina</taxon>
        <taxon>Saccharomycetes</taxon>
        <taxon>Saccharomycetales</taxon>
        <taxon>Saccharomycetaceae</taxon>
        <taxon>Lachancea</taxon>
    </lineage>
</organism>
<dbReference type="Gene3D" id="2.130.10.30">
    <property type="entry name" value="Regulator of chromosome condensation 1/beta-lactamase-inhibitor protein II"/>
    <property type="match status" value="2"/>
</dbReference>
<dbReference type="GO" id="GO:0005737">
    <property type="term" value="C:cytoplasm"/>
    <property type="evidence" value="ECO:0007669"/>
    <property type="project" value="TreeGrafter"/>
</dbReference>
<dbReference type="InterPro" id="IPR000408">
    <property type="entry name" value="Reg_chr_condens"/>
</dbReference>
<dbReference type="PROSITE" id="PS50012">
    <property type="entry name" value="RCC1_3"/>
    <property type="match status" value="1"/>
</dbReference>
<dbReference type="InterPro" id="IPR009091">
    <property type="entry name" value="RCC1/BLIP-II"/>
</dbReference>
<dbReference type="OrthoDB" id="61110at2759"/>
<evidence type="ECO:0000256" key="1">
    <source>
        <dbReference type="PROSITE-ProRule" id="PRU00235"/>
    </source>
</evidence>
<evidence type="ECO:0000313" key="4">
    <source>
        <dbReference type="Proteomes" id="UP000236544"/>
    </source>
</evidence>
<proteinExistence type="predicted"/>
<dbReference type="InterPro" id="IPR001810">
    <property type="entry name" value="F-box_dom"/>
</dbReference>
<dbReference type="Proteomes" id="UP000236544">
    <property type="component" value="Unassembled WGS sequence"/>
</dbReference>
<gene>
    <name evidence="3" type="ORF">LAQU0_S02e05468g</name>
</gene>
<protein>
    <submittedName>
        <fullName evidence="3">LAQU0S02e05468g1_1</fullName>
    </submittedName>
</protein>
<dbReference type="PROSITE" id="PS50181">
    <property type="entry name" value="FBOX"/>
    <property type="match status" value="1"/>
</dbReference>
<dbReference type="Pfam" id="PF13540">
    <property type="entry name" value="RCC1_2"/>
    <property type="match status" value="1"/>
</dbReference>
<dbReference type="SUPFAM" id="SSF81383">
    <property type="entry name" value="F-box domain"/>
    <property type="match status" value="1"/>
</dbReference>